<dbReference type="EnsemblMetazoa" id="GMOY014135.R1287">
    <property type="protein sequence ID" value="GMOY014135.P1287"/>
    <property type="gene ID" value="GMOY014135"/>
</dbReference>
<name>A0ABK9NG48_GLOMM</name>
<keyword evidence="2" id="KW-1185">Reference proteome</keyword>
<sequence>MDELVETYFGITVALHRVSQDLLERLFLASGALNKRRTTLFVEIMKLKEKLKNLQVAKWSGRFRTDDDYFPINNMDYTIVAQTEEDFTPYSSISH</sequence>
<dbReference type="Proteomes" id="UP000092444">
    <property type="component" value="Unassembled WGS sequence"/>
</dbReference>
<evidence type="ECO:0000313" key="2">
    <source>
        <dbReference type="Proteomes" id="UP000092444"/>
    </source>
</evidence>
<protein>
    <submittedName>
        <fullName evidence="1">Uncharacterized protein</fullName>
    </submittedName>
</protein>
<dbReference type="EMBL" id="CCAG010019170">
    <property type="status" value="NOT_ANNOTATED_CDS"/>
    <property type="molecule type" value="Genomic_DNA"/>
</dbReference>
<proteinExistence type="predicted"/>
<accession>A0ABK9NG48</accession>
<evidence type="ECO:0000313" key="1">
    <source>
        <dbReference type="EnsemblMetazoa" id="GMOY014135.P1287"/>
    </source>
</evidence>
<organism evidence="1 2">
    <name type="scientific">Glossina morsitans morsitans</name>
    <name type="common">Savannah tsetse fly</name>
    <dbReference type="NCBI Taxonomy" id="37546"/>
    <lineage>
        <taxon>Eukaryota</taxon>
        <taxon>Metazoa</taxon>
        <taxon>Ecdysozoa</taxon>
        <taxon>Arthropoda</taxon>
        <taxon>Hexapoda</taxon>
        <taxon>Insecta</taxon>
        <taxon>Pterygota</taxon>
        <taxon>Neoptera</taxon>
        <taxon>Endopterygota</taxon>
        <taxon>Diptera</taxon>
        <taxon>Brachycera</taxon>
        <taxon>Muscomorpha</taxon>
        <taxon>Hippoboscoidea</taxon>
        <taxon>Glossinidae</taxon>
        <taxon>Glossina</taxon>
    </lineage>
</organism>
<reference evidence="1" key="1">
    <citation type="submission" date="2025-05" db="UniProtKB">
        <authorList>
            <consortium name="EnsemblMetazoa"/>
        </authorList>
    </citation>
    <scope>IDENTIFICATION</scope>
    <source>
        <strain evidence="1">Yale</strain>
    </source>
</reference>